<dbReference type="EMBL" id="BGPR01000484">
    <property type="protein sequence ID" value="GBM22642.1"/>
    <property type="molecule type" value="Genomic_DNA"/>
</dbReference>
<feature type="compositionally biased region" description="Low complexity" evidence="1">
    <location>
        <begin position="66"/>
        <end position="76"/>
    </location>
</feature>
<keyword evidence="3" id="KW-1185">Reference proteome</keyword>
<name>A0A4Y2E0R1_ARAVE</name>
<reference evidence="2 3" key="1">
    <citation type="journal article" date="2019" name="Sci. Rep.">
        <title>Orb-weaving spider Araneus ventricosus genome elucidates the spidroin gene catalogue.</title>
        <authorList>
            <person name="Kono N."/>
            <person name="Nakamura H."/>
            <person name="Ohtoshi R."/>
            <person name="Moran D.A.P."/>
            <person name="Shinohara A."/>
            <person name="Yoshida Y."/>
            <person name="Fujiwara M."/>
            <person name="Mori M."/>
            <person name="Tomita M."/>
            <person name="Arakawa K."/>
        </authorList>
    </citation>
    <scope>NUCLEOTIDE SEQUENCE [LARGE SCALE GENOMIC DNA]</scope>
</reference>
<sequence length="90" mass="10800">MKYYGYFFLTKCLLRNGCPTDQSLQQGKKSRLLLLTESSLQTQQRLRHQRIRQANLRASEEPVETQQRLQQQSIRQENFWPSEEPMQTQQ</sequence>
<evidence type="ECO:0000313" key="2">
    <source>
        <dbReference type="EMBL" id="GBM22642.1"/>
    </source>
</evidence>
<evidence type="ECO:0000313" key="3">
    <source>
        <dbReference type="Proteomes" id="UP000499080"/>
    </source>
</evidence>
<feature type="region of interest" description="Disordered" evidence="1">
    <location>
        <begin position="55"/>
        <end position="90"/>
    </location>
</feature>
<proteinExistence type="predicted"/>
<accession>A0A4Y2E0R1</accession>
<comment type="caution">
    <text evidence="2">The sequence shown here is derived from an EMBL/GenBank/DDBJ whole genome shotgun (WGS) entry which is preliminary data.</text>
</comment>
<protein>
    <submittedName>
        <fullName evidence="2">Uncharacterized protein</fullName>
    </submittedName>
</protein>
<dbReference type="AlphaFoldDB" id="A0A4Y2E0R1"/>
<organism evidence="2 3">
    <name type="scientific">Araneus ventricosus</name>
    <name type="common">Orbweaver spider</name>
    <name type="synonym">Epeira ventricosa</name>
    <dbReference type="NCBI Taxonomy" id="182803"/>
    <lineage>
        <taxon>Eukaryota</taxon>
        <taxon>Metazoa</taxon>
        <taxon>Ecdysozoa</taxon>
        <taxon>Arthropoda</taxon>
        <taxon>Chelicerata</taxon>
        <taxon>Arachnida</taxon>
        <taxon>Araneae</taxon>
        <taxon>Araneomorphae</taxon>
        <taxon>Entelegynae</taxon>
        <taxon>Araneoidea</taxon>
        <taxon>Araneidae</taxon>
        <taxon>Araneus</taxon>
    </lineage>
</organism>
<dbReference type="Proteomes" id="UP000499080">
    <property type="component" value="Unassembled WGS sequence"/>
</dbReference>
<gene>
    <name evidence="2" type="ORF">AVEN_144430_1</name>
</gene>
<evidence type="ECO:0000256" key="1">
    <source>
        <dbReference type="SAM" id="MobiDB-lite"/>
    </source>
</evidence>